<organism evidence="2">
    <name type="scientific">Oryza meridionalis</name>
    <dbReference type="NCBI Taxonomy" id="40149"/>
    <lineage>
        <taxon>Eukaryota</taxon>
        <taxon>Viridiplantae</taxon>
        <taxon>Streptophyta</taxon>
        <taxon>Embryophyta</taxon>
        <taxon>Tracheophyta</taxon>
        <taxon>Spermatophyta</taxon>
        <taxon>Magnoliopsida</taxon>
        <taxon>Liliopsida</taxon>
        <taxon>Poales</taxon>
        <taxon>Poaceae</taxon>
        <taxon>BOP clade</taxon>
        <taxon>Oryzoideae</taxon>
        <taxon>Oryzeae</taxon>
        <taxon>Oryzinae</taxon>
        <taxon>Oryza</taxon>
    </lineage>
</organism>
<dbReference type="STRING" id="40149.A0A0E0CEZ0"/>
<dbReference type="InterPro" id="IPR050796">
    <property type="entry name" value="SCF_F-box_component"/>
</dbReference>
<keyword evidence="3" id="KW-1185">Reference proteome</keyword>
<reference evidence="2" key="1">
    <citation type="submission" date="2015-04" db="UniProtKB">
        <authorList>
            <consortium name="EnsemblPlants"/>
        </authorList>
    </citation>
    <scope>IDENTIFICATION</scope>
</reference>
<dbReference type="HOGENOM" id="CLU_032609_2_1_1"/>
<dbReference type="EnsemblPlants" id="OMERI02G03070.1">
    <property type="protein sequence ID" value="OMERI02G03070.1"/>
    <property type="gene ID" value="OMERI02G03070"/>
</dbReference>
<evidence type="ECO:0000313" key="3">
    <source>
        <dbReference type="Proteomes" id="UP000008021"/>
    </source>
</evidence>
<feature type="domain" description="F-box" evidence="1">
    <location>
        <begin position="1"/>
        <end position="41"/>
    </location>
</feature>
<dbReference type="eggNOG" id="ENOG502SZZX">
    <property type="taxonomic scope" value="Eukaryota"/>
</dbReference>
<dbReference type="Pfam" id="PF12937">
    <property type="entry name" value="F-box-like"/>
    <property type="match status" value="1"/>
</dbReference>
<dbReference type="Gramene" id="OMERI02G03070.1">
    <property type="protein sequence ID" value="OMERI02G03070.1"/>
    <property type="gene ID" value="OMERI02G03070"/>
</dbReference>
<dbReference type="InterPro" id="IPR001810">
    <property type="entry name" value="F-box_dom"/>
</dbReference>
<proteinExistence type="predicted"/>
<dbReference type="PANTHER" id="PTHR31672">
    <property type="entry name" value="BNACNNG10540D PROTEIN"/>
    <property type="match status" value="1"/>
</dbReference>
<protein>
    <recommendedName>
        <fullName evidence="1">F-box domain-containing protein</fullName>
    </recommendedName>
</protein>
<dbReference type="Gene3D" id="1.20.1280.50">
    <property type="match status" value="1"/>
</dbReference>
<dbReference type="PANTHER" id="PTHR31672:SF2">
    <property type="entry name" value="F-BOX DOMAIN-CONTAINING PROTEIN"/>
    <property type="match status" value="1"/>
</dbReference>
<dbReference type="AlphaFoldDB" id="A0A0E0CEZ0"/>
<sequence>MGDDVVVQILSRLPAKAVLRCRAVCRSWRRITTTAYFVAAHSRRRPLQLLGYTGLVVDSSSSPYSYVFTVTSVVPAFCDGDDAAGCRILLRHNMRVSLRGSCDGLLLFERKTGGGAAAPTTACSSATRRRGSWSICRRRRTPRRVGVTVGDTVYWGRRQTDDRGQMSAFDTLSETFRRVAPPPPVSHADEGPMFDMHGALAMTAMSSTEPYLDVWIAAAAAAGGENWVRLLRVELPPGHYYSGEVKPHGYGKAVLDDAGVLLVAMNGWPSFLYDTKGRRMVVSCDISLEESHDYHETKLRSFCSQMHSLFVTDMWV</sequence>
<name>A0A0E0CEZ0_9ORYZ</name>
<evidence type="ECO:0000313" key="2">
    <source>
        <dbReference type="EnsemblPlants" id="OMERI02G03070.1"/>
    </source>
</evidence>
<dbReference type="Proteomes" id="UP000008021">
    <property type="component" value="Chromosome 2"/>
</dbReference>
<evidence type="ECO:0000259" key="1">
    <source>
        <dbReference type="SMART" id="SM00256"/>
    </source>
</evidence>
<accession>A0A0E0CEZ0</accession>
<dbReference type="InterPro" id="IPR036047">
    <property type="entry name" value="F-box-like_dom_sf"/>
</dbReference>
<reference evidence="2" key="2">
    <citation type="submission" date="2018-05" db="EMBL/GenBank/DDBJ databases">
        <title>OmerRS3 (Oryza meridionalis Reference Sequence Version 3).</title>
        <authorList>
            <person name="Zhang J."/>
            <person name="Kudrna D."/>
            <person name="Lee S."/>
            <person name="Talag J."/>
            <person name="Welchert J."/>
            <person name="Wing R.A."/>
        </authorList>
    </citation>
    <scope>NUCLEOTIDE SEQUENCE [LARGE SCALE GENOMIC DNA]</scope>
    <source>
        <strain evidence="2">cv. OR44</strain>
    </source>
</reference>
<dbReference type="SUPFAM" id="SSF81383">
    <property type="entry name" value="F-box domain"/>
    <property type="match status" value="1"/>
</dbReference>
<dbReference type="CDD" id="cd22157">
    <property type="entry name" value="F-box_AtFBW1-like"/>
    <property type="match status" value="1"/>
</dbReference>
<dbReference type="SMART" id="SM00256">
    <property type="entry name" value="FBOX"/>
    <property type="match status" value="1"/>
</dbReference>